<protein>
    <recommendedName>
        <fullName evidence="5 6">Small ribosomal subunit protein bS20</fullName>
    </recommendedName>
</protein>
<evidence type="ECO:0000313" key="9">
    <source>
        <dbReference type="Proteomes" id="UP000005254"/>
    </source>
</evidence>
<evidence type="ECO:0000256" key="4">
    <source>
        <dbReference type="ARBA" id="ARBA00023274"/>
    </source>
</evidence>
<proteinExistence type="inferred from homology"/>
<keyword evidence="2 6" id="KW-0694">RNA-binding</keyword>
<dbReference type="Pfam" id="PF01649">
    <property type="entry name" value="Ribosomal_S20p"/>
    <property type="match status" value="1"/>
</dbReference>
<dbReference type="NCBIfam" id="TIGR00029">
    <property type="entry name" value="S20"/>
    <property type="match status" value="1"/>
</dbReference>
<dbReference type="Gene3D" id="1.20.58.110">
    <property type="entry name" value="Ribosomal protein S20"/>
    <property type="match status" value="1"/>
</dbReference>
<dbReference type="Proteomes" id="UP000005254">
    <property type="component" value="Chromosome"/>
</dbReference>
<dbReference type="SMR" id="A0ABC7ZJ28"/>
<sequence length="88" mass="10105">MANIKSNEKRLRQDIKRNLNNKGQKTKLKTNVKKFNKEINLDNLSSVYSQADRLARKGIISLNRAKRLKSKNAVILHKSNTNSTAKKQ</sequence>
<dbReference type="RefSeq" id="WP_009885821.1">
    <property type="nucleotide sequence ID" value="NC_018497.1"/>
</dbReference>
<keyword evidence="4 6" id="KW-0687">Ribonucleoprotein</keyword>
<evidence type="ECO:0000256" key="6">
    <source>
        <dbReference type="HAMAP-Rule" id="MF_00500"/>
    </source>
</evidence>
<evidence type="ECO:0000256" key="7">
    <source>
        <dbReference type="SAM" id="MobiDB-lite"/>
    </source>
</evidence>
<evidence type="ECO:0000256" key="2">
    <source>
        <dbReference type="ARBA" id="ARBA00022884"/>
    </source>
</evidence>
<evidence type="ECO:0000256" key="3">
    <source>
        <dbReference type="ARBA" id="ARBA00022980"/>
    </source>
</evidence>
<dbReference type="GO" id="GO:0005840">
    <property type="term" value="C:ribosome"/>
    <property type="evidence" value="ECO:0007669"/>
    <property type="project" value="UniProtKB-KW"/>
</dbReference>
<gene>
    <name evidence="6 8" type="primary">rpsT</name>
    <name evidence="8" type="ORF">CM1_02215</name>
</gene>
<dbReference type="EMBL" id="CP003772">
    <property type="protein sequence ID" value="AFQ04199.1"/>
    <property type="molecule type" value="Genomic_DNA"/>
</dbReference>
<accession>A0ABC7ZJ28</accession>
<comment type="similarity">
    <text evidence="6">Belongs to the bacterial ribosomal protein bS20 family.</text>
</comment>
<keyword evidence="1 6" id="KW-0699">rRNA-binding</keyword>
<feature type="compositionally biased region" description="Basic and acidic residues" evidence="7">
    <location>
        <begin position="1"/>
        <end position="17"/>
    </location>
</feature>
<feature type="region of interest" description="Disordered" evidence="7">
    <location>
        <begin position="1"/>
        <end position="25"/>
    </location>
</feature>
<reference evidence="8 9" key="1">
    <citation type="journal article" date="2012" name="J. Bacteriol.">
        <title>Draft Genome Sequences of Four Axenic Mycoplasma genitalium Strains Isolated from Denmark, Japan, and Australia.</title>
        <authorList>
            <person name="McGowin C.L."/>
            <person name="Ma L."/>
            <person name="Jensen J.S."/>
            <person name="Mancuso M.M."/>
            <person name="Hamasuna R."/>
            <person name="Adegboye D."/>
            <person name="Martin D.H."/>
        </authorList>
    </citation>
    <scope>NUCLEOTIDE SEQUENCE [LARGE SCALE GENOMIC DNA]</scope>
    <source>
        <strain evidence="8 9">M6320</strain>
    </source>
</reference>
<dbReference type="GO" id="GO:0019843">
    <property type="term" value="F:rRNA binding"/>
    <property type="evidence" value="ECO:0007669"/>
    <property type="project" value="UniProtKB-UniRule"/>
</dbReference>
<dbReference type="InterPro" id="IPR036510">
    <property type="entry name" value="Ribosomal_bS20_sf"/>
</dbReference>
<dbReference type="GeneID" id="99647266"/>
<evidence type="ECO:0000256" key="5">
    <source>
        <dbReference type="ARBA" id="ARBA00035136"/>
    </source>
</evidence>
<dbReference type="AlphaFoldDB" id="A0ABC7ZJ28"/>
<dbReference type="InterPro" id="IPR002583">
    <property type="entry name" value="Ribosomal_bS20"/>
</dbReference>
<keyword evidence="3 6" id="KW-0689">Ribosomal protein</keyword>
<dbReference type="GO" id="GO:1990904">
    <property type="term" value="C:ribonucleoprotein complex"/>
    <property type="evidence" value="ECO:0007669"/>
    <property type="project" value="UniProtKB-KW"/>
</dbReference>
<evidence type="ECO:0000313" key="8">
    <source>
        <dbReference type="EMBL" id="AFQ04199.1"/>
    </source>
</evidence>
<name>A0ABC7ZJ28_MYCGT</name>
<comment type="function">
    <text evidence="6">Binds directly to 16S ribosomal RNA.</text>
</comment>
<dbReference type="HAMAP" id="MF_00500">
    <property type="entry name" value="Ribosomal_bS20"/>
    <property type="match status" value="1"/>
</dbReference>
<dbReference type="SUPFAM" id="SSF46992">
    <property type="entry name" value="Ribosomal protein S20"/>
    <property type="match status" value="1"/>
</dbReference>
<dbReference type="KEGG" id="mgx:CM1_02215"/>
<organism evidence="8 9">
    <name type="scientific">Mycoplasmoides genitalium M6320</name>
    <dbReference type="NCBI Taxonomy" id="662945"/>
    <lineage>
        <taxon>Bacteria</taxon>
        <taxon>Bacillati</taxon>
        <taxon>Mycoplasmatota</taxon>
        <taxon>Mycoplasmoidales</taxon>
        <taxon>Mycoplasmoidaceae</taxon>
        <taxon>Mycoplasmoides</taxon>
    </lineage>
</organism>
<dbReference type="GO" id="GO:0006412">
    <property type="term" value="P:translation"/>
    <property type="evidence" value="ECO:0007669"/>
    <property type="project" value="UniProtKB-UniRule"/>
</dbReference>
<evidence type="ECO:0000256" key="1">
    <source>
        <dbReference type="ARBA" id="ARBA00022730"/>
    </source>
</evidence>